<keyword evidence="2" id="KW-1185">Reference proteome</keyword>
<evidence type="ECO:0000313" key="1">
    <source>
        <dbReference type="EMBL" id="KAK5602464.1"/>
    </source>
</evidence>
<dbReference type="Proteomes" id="UP001311232">
    <property type="component" value="Unassembled WGS sequence"/>
</dbReference>
<proteinExistence type="predicted"/>
<evidence type="ECO:0000313" key="2">
    <source>
        <dbReference type="Proteomes" id="UP001311232"/>
    </source>
</evidence>
<dbReference type="EMBL" id="JAHHUM010002614">
    <property type="protein sequence ID" value="KAK5602464.1"/>
    <property type="molecule type" value="Genomic_DNA"/>
</dbReference>
<protein>
    <submittedName>
        <fullName evidence="1">Uncharacterized protein</fullName>
    </submittedName>
</protein>
<gene>
    <name evidence="1" type="ORF">CRENBAI_010944</name>
</gene>
<name>A0AAV9R0Z0_9TELE</name>
<dbReference type="AlphaFoldDB" id="A0AAV9R0Z0"/>
<reference evidence="1 2" key="1">
    <citation type="submission" date="2021-06" db="EMBL/GenBank/DDBJ databases">
        <authorList>
            <person name="Palmer J.M."/>
        </authorList>
    </citation>
    <scope>NUCLEOTIDE SEQUENCE [LARGE SCALE GENOMIC DNA]</scope>
    <source>
        <strain evidence="1 2">MEX-2019</strain>
        <tissue evidence="1">Muscle</tissue>
    </source>
</reference>
<organism evidence="1 2">
    <name type="scientific">Crenichthys baileyi</name>
    <name type="common">White River springfish</name>
    <dbReference type="NCBI Taxonomy" id="28760"/>
    <lineage>
        <taxon>Eukaryota</taxon>
        <taxon>Metazoa</taxon>
        <taxon>Chordata</taxon>
        <taxon>Craniata</taxon>
        <taxon>Vertebrata</taxon>
        <taxon>Euteleostomi</taxon>
        <taxon>Actinopterygii</taxon>
        <taxon>Neopterygii</taxon>
        <taxon>Teleostei</taxon>
        <taxon>Neoteleostei</taxon>
        <taxon>Acanthomorphata</taxon>
        <taxon>Ovalentaria</taxon>
        <taxon>Atherinomorphae</taxon>
        <taxon>Cyprinodontiformes</taxon>
        <taxon>Goodeidae</taxon>
        <taxon>Crenichthys</taxon>
    </lineage>
</organism>
<sequence>MDYSFSTRSKMVLEAEWVKKICVPRSQQQSSKTKICSTSGNVIYTCSQNSLTLTANEFCTQLMTPIKDET</sequence>
<comment type="caution">
    <text evidence="1">The sequence shown here is derived from an EMBL/GenBank/DDBJ whole genome shotgun (WGS) entry which is preliminary data.</text>
</comment>
<accession>A0AAV9R0Z0</accession>